<feature type="domain" description="YcgL" evidence="2">
    <location>
        <begin position="1"/>
        <end position="85"/>
    </location>
</feature>
<accession>A0ABT3A8U0</accession>
<gene>
    <name evidence="3" type="ORF">OE749_10395</name>
</gene>
<dbReference type="Pfam" id="PF05166">
    <property type="entry name" value="YcgL"/>
    <property type="match status" value="1"/>
</dbReference>
<dbReference type="PANTHER" id="PTHR38109:SF1">
    <property type="entry name" value="PROTEIN YCGL"/>
    <property type="match status" value="1"/>
</dbReference>
<name>A0ABT3A8U0_9ALTE</name>
<dbReference type="InterPro" id="IPR038068">
    <property type="entry name" value="YcgL-like_sf"/>
</dbReference>
<evidence type="ECO:0000259" key="2">
    <source>
        <dbReference type="PROSITE" id="PS51648"/>
    </source>
</evidence>
<dbReference type="Gene3D" id="3.10.510.20">
    <property type="entry name" value="YcgL domain"/>
    <property type="match status" value="1"/>
</dbReference>
<dbReference type="Proteomes" id="UP001652504">
    <property type="component" value="Unassembled WGS sequence"/>
</dbReference>
<dbReference type="PANTHER" id="PTHR38109">
    <property type="entry name" value="PROTEIN YCGL"/>
    <property type="match status" value="1"/>
</dbReference>
<proteinExistence type="inferred from homology"/>
<evidence type="ECO:0000256" key="1">
    <source>
        <dbReference type="HAMAP-Rule" id="MF_01866"/>
    </source>
</evidence>
<organism evidence="3 4">
    <name type="scientific">Fluctibacter corallii</name>
    <dbReference type="NCBI Taxonomy" id="2984329"/>
    <lineage>
        <taxon>Bacteria</taxon>
        <taxon>Pseudomonadati</taxon>
        <taxon>Pseudomonadota</taxon>
        <taxon>Gammaproteobacteria</taxon>
        <taxon>Alteromonadales</taxon>
        <taxon>Alteromonadaceae</taxon>
        <taxon>Fluctibacter</taxon>
    </lineage>
</organism>
<dbReference type="PROSITE" id="PS51648">
    <property type="entry name" value="YCGL"/>
    <property type="match status" value="1"/>
</dbReference>
<evidence type="ECO:0000313" key="3">
    <source>
        <dbReference type="EMBL" id="MCV2885100.1"/>
    </source>
</evidence>
<evidence type="ECO:0000313" key="4">
    <source>
        <dbReference type="Proteomes" id="UP001652504"/>
    </source>
</evidence>
<dbReference type="RefSeq" id="WP_263712392.1">
    <property type="nucleotide sequence ID" value="NZ_JAOWKX010000005.1"/>
</dbReference>
<keyword evidence="4" id="KW-1185">Reference proteome</keyword>
<reference evidence="3 4" key="1">
    <citation type="submission" date="2022-10" db="EMBL/GenBank/DDBJ databases">
        <title>Aestuariibacter sp. AA17 isolated from Montipora capitata coral fragment.</title>
        <authorList>
            <person name="Emsley S.A."/>
            <person name="Pfannmuller K.M."/>
            <person name="Loughran R.M."/>
            <person name="Shlafstein M."/>
            <person name="Papke E."/>
            <person name="Saw J.H."/>
            <person name="Ushijima B."/>
            <person name="Videau P."/>
        </authorList>
    </citation>
    <scope>NUCLEOTIDE SEQUENCE [LARGE SCALE GENOMIC DNA]</scope>
    <source>
        <strain evidence="3 4">AA17</strain>
    </source>
</reference>
<sequence length="92" mass="10573">MLYAVYKSSRKDETYLYLAKKDDFSSVPEPLLATFGKPIFVMLLPLMKVDKLAQVDKQKLIDEVQEKGFYLQIPPPKENLLKAHLSAQNSEK</sequence>
<dbReference type="SUPFAM" id="SSF160191">
    <property type="entry name" value="YcgL-like"/>
    <property type="match status" value="1"/>
</dbReference>
<comment type="caution">
    <text evidence="3">The sequence shown here is derived from an EMBL/GenBank/DDBJ whole genome shotgun (WGS) entry which is preliminary data.</text>
</comment>
<dbReference type="EMBL" id="JAOWKX010000005">
    <property type="protein sequence ID" value="MCV2885100.1"/>
    <property type="molecule type" value="Genomic_DNA"/>
</dbReference>
<dbReference type="InterPro" id="IPR027354">
    <property type="entry name" value="YcgL_dom"/>
</dbReference>
<protein>
    <recommendedName>
        <fullName evidence="1">YcgL domain-containing protein OE749_10395</fullName>
    </recommendedName>
</protein>
<dbReference type="HAMAP" id="MF_01866">
    <property type="entry name" value="UPF0745"/>
    <property type="match status" value="1"/>
</dbReference>